<reference evidence="1" key="1">
    <citation type="submission" date="2021-01" db="EMBL/GenBank/DDBJ databases">
        <title>Whole genome shotgun sequence of Actinoplanes rishiriensis NBRC 108556.</title>
        <authorList>
            <person name="Komaki H."/>
            <person name="Tamura T."/>
        </authorList>
    </citation>
    <scope>NUCLEOTIDE SEQUENCE</scope>
    <source>
        <strain evidence="1">NBRC 108556</strain>
    </source>
</reference>
<protein>
    <recommendedName>
        <fullName evidence="3">BioF2-like acetyltransferase domain-containing protein</fullName>
    </recommendedName>
</protein>
<dbReference type="AlphaFoldDB" id="A0A919K7F0"/>
<dbReference type="SUPFAM" id="SSF55729">
    <property type="entry name" value="Acyl-CoA N-acyltransferases (Nat)"/>
    <property type="match status" value="1"/>
</dbReference>
<organism evidence="1 2">
    <name type="scientific">Paractinoplanes rishiriensis</name>
    <dbReference type="NCBI Taxonomy" id="1050105"/>
    <lineage>
        <taxon>Bacteria</taxon>
        <taxon>Bacillati</taxon>
        <taxon>Actinomycetota</taxon>
        <taxon>Actinomycetes</taxon>
        <taxon>Micromonosporales</taxon>
        <taxon>Micromonosporaceae</taxon>
        <taxon>Paractinoplanes</taxon>
    </lineage>
</organism>
<comment type="caution">
    <text evidence="1">The sequence shown here is derived from an EMBL/GenBank/DDBJ whole genome shotgun (WGS) entry which is preliminary data.</text>
</comment>
<dbReference type="Proteomes" id="UP000636960">
    <property type="component" value="Unassembled WGS sequence"/>
</dbReference>
<evidence type="ECO:0000313" key="1">
    <source>
        <dbReference type="EMBL" id="GIF01025.1"/>
    </source>
</evidence>
<dbReference type="RefSeq" id="WP_203789410.1">
    <property type="nucleotide sequence ID" value="NZ_BOMV01000097.1"/>
</dbReference>
<name>A0A919K7F0_9ACTN</name>
<dbReference type="InterPro" id="IPR016181">
    <property type="entry name" value="Acyl_CoA_acyltransferase"/>
</dbReference>
<accession>A0A919K7F0</accession>
<gene>
    <name evidence="1" type="ORF">Ari01nite_84890</name>
</gene>
<sequence>MHSRLGLRTEVRPLDDAWSVLEAGRWLPSPGALSPGSLRAIYPDARWDCAVVLARLGERPVGYLAVHRRRFGPCRDADYDLTRVLGLDGEYAYLGGRHDLAAGVVLADRPGADPGEVRRALLAGGLAEVGRAGIGAAALYVPDSEVADFAAALGAGCVVRRLGSAAVLDLAEPGYPAGLRRSRRKLVRQERRRLEALAMTVTEVPAEGAAGGAAPLIAAVRRGHGLPDHPRLVAHRLGQWLACGTGEHVAFEVRDRAGMLLAVSFGCRAGDRLDMYDIGLVAEHEHRHLAYAAAGVHGPIRHAERHGCTTIHLGLSSSAPKVLRGARLVPVWGLANPGKE</sequence>
<proteinExistence type="predicted"/>
<evidence type="ECO:0000313" key="2">
    <source>
        <dbReference type="Proteomes" id="UP000636960"/>
    </source>
</evidence>
<evidence type="ECO:0008006" key="3">
    <source>
        <dbReference type="Google" id="ProtNLM"/>
    </source>
</evidence>
<keyword evidence="2" id="KW-1185">Reference proteome</keyword>
<dbReference type="EMBL" id="BOMV01000097">
    <property type="protein sequence ID" value="GIF01025.1"/>
    <property type="molecule type" value="Genomic_DNA"/>
</dbReference>